<protein>
    <submittedName>
        <fullName evidence="2">Class I SAM-dependent methyltransferase</fullName>
    </submittedName>
</protein>
<accession>A0ABX8JFH5</accession>
<name>A0ABX8JFH5_9BACT</name>
<dbReference type="GO" id="GO:0032259">
    <property type="term" value="P:methylation"/>
    <property type="evidence" value="ECO:0007669"/>
    <property type="project" value="UniProtKB-KW"/>
</dbReference>
<organism evidence="2 3">
    <name type="scientific">Geomonas diazotrophica</name>
    <dbReference type="NCBI Taxonomy" id="2843197"/>
    <lineage>
        <taxon>Bacteria</taxon>
        <taxon>Pseudomonadati</taxon>
        <taxon>Thermodesulfobacteriota</taxon>
        <taxon>Desulfuromonadia</taxon>
        <taxon>Geobacterales</taxon>
        <taxon>Geobacteraceae</taxon>
        <taxon>Geomonas</taxon>
    </lineage>
</organism>
<dbReference type="InterPro" id="IPR013216">
    <property type="entry name" value="Methyltransf_11"/>
</dbReference>
<evidence type="ECO:0000313" key="2">
    <source>
        <dbReference type="EMBL" id="QWV95947.1"/>
    </source>
</evidence>
<dbReference type="Pfam" id="PF08241">
    <property type="entry name" value="Methyltransf_11"/>
    <property type="match status" value="1"/>
</dbReference>
<reference evidence="2 3" key="1">
    <citation type="submission" date="2021-06" db="EMBL/GenBank/DDBJ databases">
        <title>Gemonas diversity in paddy soil.</title>
        <authorList>
            <person name="Liu G."/>
        </authorList>
    </citation>
    <scope>NUCLEOTIDE SEQUENCE [LARGE SCALE GENOMIC DNA]</scope>
    <source>
        <strain evidence="2 3">RG29</strain>
    </source>
</reference>
<keyword evidence="2" id="KW-0489">Methyltransferase</keyword>
<evidence type="ECO:0000259" key="1">
    <source>
        <dbReference type="Pfam" id="PF08241"/>
    </source>
</evidence>
<dbReference type="PANTHER" id="PTHR43591">
    <property type="entry name" value="METHYLTRANSFERASE"/>
    <property type="match status" value="1"/>
</dbReference>
<dbReference type="Proteomes" id="UP000683493">
    <property type="component" value="Chromosome"/>
</dbReference>
<keyword evidence="3" id="KW-1185">Reference proteome</keyword>
<sequence length="221" mass="25147">MTSVDTARFQERKHACYVTPSDWDQVAWEKTRPEHGKLRAVKILHLLPPDGLHLDVGTGNGDGTLVMAQYKKTVGVEYGQKSLQLAADKGLLVYQADARDLPFESNLFSSLTCLDVLEHIQDPEIAVREMARVLKDGGILILQTPKKEEFKERLLLTVRRLGIIKQKQPYDSPLPHQTILQLLADAGFSILKESRTRYWADNPLDRLISISHLFYCRIRKS</sequence>
<proteinExistence type="predicted"/>
<feature type="domain" description="Methyltransferase type 11" evidence="1">
    <location>
        <begin position="54"/>
        <end position="142"/>
    </location>
</feature>
<dbReference type="EMBL" id="CP076724">
    <property type="protein sequence ID" value="QWV95947.1"/>
    <property type="molecule type" value="Genomic_DNA"/>
</dbReference>
<dbReference type="GO" id="GO:0008168">
    <property type="term" value="F:methyltransferase activity"/>
    <property type="evidence" value="ECO:0007669"/>
    <property type="project" value="UniProtKB-KW"/>
</dbReference>
<dbReference type="CDD" id="cd02440">
    <property type="entry name" value="AdoMet_MTases"/>
    <property type="match status" value="1"/>
</dbReference>
<evidence type="ECO:0000313" key="3">
    <source>
        <dbReference type="Proteomes" id="UP000683493"/>
    </source>
</evidence>
<gene>
    <name evidence="2" type="ORF">KP005_11175</name>
</gene>
<keyword evidence="2" id="KW-0808">Transferase</keyword>